<dbReference type="PROSITE" id="PS51257">
    <property type="entry name" value="PROKAR_LIPOPROTEIN"/>
    <property type="match status" value="1"/>
</dbReference>
<name>A0A840RG54_9NEIS</name>
<keyword evidence="6" id="KW-0449">Lipoprotein</keyword>
<keyword evidence="7" id="KW-1185">Reference proteome</keyword>
<comment type="subcellular location">
    <subcellularLocation>
        <location evidence="1">Membrane</location>
    </subcellularLocation>
</comment>
<accession>A0A840RG54</accession>
<dbReference type="InterPro" id="IPR051407">
    <property type="entry name" value="Bact_OM_lipoprot/Surf_antigen"/>
</dbReference>
<evidence type="ECO:0000259" key="5">
    <source>
        <dbReference type="Pfam" id="PF05433"/>
    </source>
</evidence>
<feature type="domain" description="Glycine zipper 2TM" evidence="5">
    <location>
        <begin position="133"/>
        <end position="173"/>
    </location>
</feature>
<evidence type="ECO:0000313" key="7">
    <source>
        <dbReference type="Proteomes" id="UP000543030"/>
    </source>
</evidence>
<dbReference type="PANTHER" id="PTHR35603:SF2">
    <property type="entry name" value="OUTER MEMBRANE LIPOPROTEIN"/>
    <property type="match status" value="1"/>
</dbReference>
<dbReference type="InterPro" id="IPR008816">
    <property type="entry name" value="Gly_zipper_2TM_dom"/>
</dbReference>
<evidence type="ECO:0000256" key="3">
    <source>
        <dbReference type="SAM" id="MobiDB-lite"/>
    </source>
</evidence>
<protein>
    <submittedName>
        <fullName evidence="6">Outer membrane lipoprotein SlyB</fullName>
    </submittedName>
</protein>
<dbReference type="GO" id="GO:0019867">
    <property type="term" value="C:outer membrane"/>
    <property type="evidence" value="ECO:0007669"/>
    <property type="project" value="InterPro"/>
</dbReference>
<comment type="caution">
    <text evidence="6">The sequence shown here is derived from an EMBL/GenBank/DDBJ whole genome shotgun (WGS) entry which is preliminary data.</text>
</comment>
<evidence type="ECO:0000256" key="1">
    <source>
        <dbReference type="ARBA" id="ARBA00004370"/>
    </source>
</evidence>
<proteinExistence type="predicted"/>
<keyword evidence="2 4" id="KW-0472">Membrane</keyword>
<evidence type="ECO:0000313" key="6">
    <source>
        <dbReference type="EMBL" id="MBB5191564.1"/>
    </source>
</evidence>
<feature type="transmembrane region" description="Helical" evidence="4">
    <location>
        <begin position="6"/>
        <end position="26"/>
    </location>
</feature>
<feature type="region of interest" description="Disordered" evidence="3">
    <location>
        <begin position="76"/>
        <end position="104"/>
    </location>
</feature>
<gene>
    <name evidence="6" type="ORF">HNQ50_002294</name>
</gene>
<dbReference type="PANTHER" id="PTHR35603">
    <property type="match status" value="1"/>
</dbReference>
<dbReference type="AlphaFoldDB" id="A0A840RG54"/>
<organism evidence="6 7">
    <name type="scientific">Silvimonas terrae</name>
    <dbReference type="NCBI Taxonomy" id="300266"/>
    <lineage>
        <taxon>Bacteria</taxon>
        <taxon>Pseudomonadati</taxon>
        <taxon>Pseudomonadota</taxon>
        <taxon>Betaproteobacteria</taxon>
        <taxon>Neisseriales</taxon>
        <taxon>Chitinibacteraceae</taxon>
        <taxon>Silvimonas</taxon>
    </lineage>
</organism>
<dbReference type="RefSeq" id="WP_184100704.1">
    <property type="nucleotide sequence ID" value="NZ_JACHHN010000004.1"/>
</dbReference>
<keyword evidence="4" id="KW-0812">Transmembrane</keyword>
<evidence type="ECO:0000256" key="4">
    <source>
        <dbReference type="SAM" id="Phobius"/>
    </source>
</evidence>
<dbReference type="Pfam" id="PF05433">
    <property type="entry name" value="Rick_17kDa_Anti"/>
    <property type="match status" value="1"/>
</dbReference>
<reference evidence="6 7" key="1">
    <citation type="submission" date="2020-08" db="EMBL/GenBank/DDBJ databases">
        <title>Genomic Encyclopedia of Type Strains, Phase IV (KMG-IV): sequencing the most valuable type-strain genomes for metagenomic binning, comparative biology and taxonomic classification.</title>
        <authorList>
            <person name="Goeker M."/>
        </authorList>
    </citation>
    <scope>NUCLEOTIDE SEQUENCE [LARGE SCALE GENOMIC DNA]</scope>
    <source>
        <strain evidence="6 7">DSM 18233</strain>
    </source>
</reference>
<dbReference type="Proteomes" id="UP000543030">
    <property type="component" value="Unassembled WGS sequence"/>
</dbReference>
<evidence type="ECO:0000256" key="2">
    <source>
        <dbReference type="ARBA" id="ARBA00023136"/>
    </source>
</evidence>
<dbReference type="EMBL" id="JACHHN010000004">
    <property type="protein sequence ID" value="MBB5191564.1"/>
    <property type="molecule type" value="Genomic_DNA"/>
</dbReference>
<sequence length="222" mass="22040">MSDQKLHPVIMAAAGAVILACGVAVAHMAGWIGGSKTDAAEIAASVPAAVAVASVPASVPAQVAVATPAPTVAPAPVAAAKPKHSGSQRATSHNKGEEYASNQPQEPAKQVCAVCGQVTSVQAIKQEGQSSGGGAVAGGLVGGLLGNQVGNGRGRTLATVVGAVGGAVAGNSVEKHVRSETDYQVHVQMDDGSTRTFTYKQQQPAFSTGQRVRVSGDSLVAD</sequence>
<keyword evidence="4" id="KW-1133">Transmembrane helix</keyword>